<comment type="caution">
    <text evidence="2">The sequence shown here is derived from an EMBL/GenBank/DDBJ whole genome shotgun (WGS) entry which is preliminary data.</text>
</comment>
<accession>A0A1Y2GJQ4</accession>
<evidence type="ECO:0000313" key="3">
    <source>
        <dbReference type="Proteomes" id="UP000193648"/>
    </source>
</evidence>
<dbReference type="AlphaFoldDB" id="A0A1Y2GJQ4"/>
<gene>
    <name evidence="2" type="ORF">BCR41DRAFT_107932</name>
    <name evidence="1" type="ORF">BCR41DRAFT_115240</name>
</gene>
<evidence type="ECO:0000313" key="2">
    <source>
        <dbReference type="EMBL" id="ORZ11698.1"/>
    </source>
</evidence>
<dbReference type="EMBL" id="MCFF01000029">
    <property type="protein sequence ID" value="ORZ10997.1"/>
    <property type="molecule type" value="Genomic_DNA"/>
</dbReference>
<protein>
    <submittedName>
        <fullName evidence="2">Uncharacterized protein</fullName>
    </submittedName>
</protein>
<dbReference type="EMBL" id="MCFF01000027">
    <property type="protein sequence ID" value="ORZ11698.1"/>
    <property type="molecule type" value="Genomic_DNA"/>
</dbReference>
<evidence type="ECO:0000313" key="1">
    <source>
        <dbReference type="EMBL" id="ORZ10997.1"/>
    </source>
</evidence>
<dbReference type="GeneID" id="33561203"/>
<dbReference type="RefSeq" id="XP_021879795.1">
    <property type="nucleotide sequence ID" value="XM_022019358.1"/>
</dbReference>
<dbReference type="OrthoDB" id="1112565at2759"/>
<reference evidence="2 3" key="1">
    <citation type="submission" date="2016-07" db="EMBL/GenBank/DDBJ databases">
        <title>Pervasive Adenine N6-methylation of Active Genes in Fungi.</title>
        <authorList>
            <consortium name="DOE Joint Genome Institute"/>
            <person name="Mondo S.J."/>
            <person name="Dannebaum R.O."/>
            <person name="Kuo R.C."/>
            <person name="Labutti K."/>
            <person name="Haridas S."/>
            <person name="Kuo A."/>
            <person name="Salamov A."/>
            <person name="Ahrendt S.R."/>
            <person name="Lipzen A."/>
            <person name="Sullivan W."/>
            <person name="Andreopoulos W.B."/>
            <person name="Clum A."/>
            <person name="Lindquist E."/>
            <person name="Daum C."/>
            <person name="Ramamoorthy G.K."/>
            <person name="Gryganskyi A."/>
            <person name="Culley D."/>
            <person name="Magnuson J.K."/>
            <person name="James T.Y."/>
            <person name="O'Malley M.A."/>
            <person name="Stajich J.E."/>
            <person name="Spatafora J.W."/>
            <person name="Visel A."/>
            <person name="Grigoriev I.V."/>
        </authorList>
    </citation>
    <scope>NUCLEOTIDE SEQUENCE [LARGE SCALE GENOMIC DNA]</scope>
    <source>
        <strain evidence="2 3">NRRL 3116</strain>
    </source>
</reference>
<dbReference type="Proteomes" id="UP000193648">
    <property type="component" value="Unassembled WGS sequence"/>
</dbReference>
<organism evidence="2 3">
    <name type="scientific">Lobosporangium transversale</name>
    <dbReference type="NCBI Taxonomy" id="64571"/>
    <lineage>
        <taxon>Eukaryota</taxon>
        <taxon>Fungi</taxon>
        <taxon>Fungi incertae sedis</taxon>
        <taxon>Mucoromycota</taxon>
        <taxon>Mortierellomycotina</taxon>
        <taxon>Mortierellomycetes</taxon>
        <taxon>Mortierellales</taxon>
        <taxon>Mortierellaceae</taxon>
        <taxon>Lobosporangium</taxon>
    </lineage>
</organism>
<name>A0A1Y2GJQ4_9FUNG</name>
<proteinExistence type="predicted"/>
<dbReference type="InParanoid" id="A0A1Y2GJQ4"/>
<sequence length="78" mass="8796">MSSKEPRLSQVLPIIRCSDCGKDVEFRKLSEHACIAIPTLPAMPLYIPRRLAGPFFLLFLCGQNCIKIGHSFVLHITR</sequence>
<keyword evidence="3" id="KW-1185">Reference proteome</keyword>